<evidence type="ECO:0000313" key="2">
    <source>
        <dbReference type="EMBL" id="MFB8892371.1"/>
    </source>
</evidence>
<feature type="transmembrane region" description="Helical" evidence="1">
    <location>
        <begin position="115"/>
        <end position="140"/>
    </location>
</feature>
<keyword evidence="1" id="KW-0812">Transmembrane</keyword>
<feature type="transmembrane region" description="Helical" evidence="1">
    <location>
        <begin position="55"/>
        <end position="75"/>
    </location>
</feature>
<keyword evidence="3" id="KW-1185">Reference proteome</keyword>
<keyword evidence="1" id="KW-0472">Membrane</keyword>
<protein>
    <submittedName>
        <fullName evidence="2">Uncharacterized protein</fullName>
    </submittedName>
</protein>
<gene>
    <name evidence="2" type="ORF">AB7P39_05865</name>
</gene>
<feature type="transmembrane region" description="Helical" evidence="1">
    <location>
        <begin position="161"/>
        <end position="185"/>
    </location>
</feature>
<feature type="transmembrane region" description="Helical" evidence="1">
    <location>
        <begin position="12"/>
        <end position="35"/>
    </location>
</feature>
<dbReference type="RefSeq" id="WP_114588130.1">
    <property type="nucleotide sequence ID" value="NZ_JBHLHV010000001.1"/>
</dbReference>
<dbReference type="EMBL" id="JBHLHV010000001">
    <property type="protein sequence ID" value="MFB8892371.1"/>
    <property type="molecule type" value="Genomic_DNA"/>
</dbReference>
<name>A0ABV5EQX5_9MICO</name>
<accession>A0ABV5EQX5</accession>
<dbReference type="Proteomes" id="UP001589643">
    <property type="component" value="Unassembled WGS sequence"/>
</dbReference>
<organism evidence="2 3">
    <name type="scientific">Microbacterium plantarum</name>
    <dbReference type="NCBI Taxonomy" id="1816425"/>
    <lineage>
        <taxon>Bacteria</taxon>
        <taxon>Bacillati</taxon>
        <taxon>Actinomycetota</taxon>
        <taxon>Actinomycetes</taxon>
        <taxon>Micrococcales</taxon>
        <taxon>Microbacteriaceae</taxon>
        <taxon>Microbacterium</taxon>
    </lineage>
</organism>
<reference evidence="2 3" key="1">
    <citation type="submission" date="2024-08" db="EMBL/GenBank/DDBJ databases">
        <title>Heavy metals resistant antinobacteria isolated from wastewater.</title>
        <authorList>
            <person name="Roman Ponce B."/>
            <person name="Blanco Mercado M.A."/>
            <person name="Avila Aldana I.N."/>
            <person name="Morales Arrieta S."/>
        </authorList>
    </citation>
    <scope>NUCLEOTIDE SEQUENCE [LARGE SCALE GENOMIC DNA]</scope>
    <source>
        <strain evidence="3">sma-1</strain>
    </source>
</reference>
<sequence length="189" mass="17774">MSPPDARVSGLVAVLILAIVGGGALGGALAVSGATVPGDPGERAGLSGTDGFGEVFLAVVTLNAPVAASLAAGAVTAGTFTAGSGLLLGVYLGATVTAAANTVGTGALLGSVAAYIGIEMLGLLTAAVAGFLPIATALAGRRTLTGSPFRRYTSALAPAGVLMLVALGLVVVGALIEAAVITGAFGGDG</sequence>
<evidence type="ECO:0000313" key="3">
    <source>
        <dbReference type="Proteomes" id="UP001589643"/>
    </source>
</evidence>
<evidence type="ECO:0000256" key="1">
    <source>
        <dbReference type="SAM" id="Phobius"/>
    </source>
</evidence>
<feature type="transmembrane region" description="Helical" evidence="1">
    <location>
        <begin position="87"/>
        <end position="109"/>
    </location>
</feature>
<proteinExistence type="predicted"/>
<comment type="caution">
    <text evidence="2">The sequence shown here is derived from an EMBL/GenBank/DDBJ whole genome shotgun (WGS) entry which is preliminary data.</text>
</comment>
<keyword evidence="1" id="KW-1133">Transmembrane helix</keyword>